<organism evidence="1">
    <name type="scientific">marine metagenome</name>
    <dbReference type="NCBI Taxonomy" id="408172"/>
    <lineage>
        <taxon>unclassified sequences</taxon>
        <taxon>metagenomes</taxon>
        <taxon>ecological metagenomes</taxon>
    </lineage>
</organism>
<accession>A0A381SPM5</accession>
<sequence length="143" mass="16046">MSSFRNNLYLIALLQPLILITSCGQEAELSNKNTPRYTAMEGSSCFNQRDISDYMVLDRGNLIVYGRPRSRSYHIQISPPASSIRGSDTISFRSMSGRICGFAGDELIIPNSLFQESYSIITVKQLNETAHYNLLVRFGKAEP</sequence>
<feature type="non-terminal residue" evidence="1">
    <location>
        <position position="143"/>
    </location>
</feature>
<name>A0A381SPM5_9ZZZZ</name>
<dbReference type="EMBL" id="UINC01003329">
    <property type="protein sequence ID" value="SVA05354.1"/>
    <property type="molecule type" value="Genomic_DNA"/>
</dbReference>
<proteinExistence type="predicted"/>
<dbReference type="AlphaFoldDB" id="A0A381SPM5"/>
<reference evidence="1" key="1">
    <citation type="submission" date="2018-05" db="EMBL/GenBank/DDBJ databases">
        <authorList>
            <person name="Lanie J.A."/>
            <person name="Ng W.-L."/>
            <person name="Kazmierczak K.M."/>
            <person name="Andrzejewski T.M."/>
            <person name="Davidsen T.M."/>
            <person name="Wayne K.J."/>
            <person name="Tettelin H."/>
            <person name="Glass J.I."/>
            <person name="Rusch D."/>
            <person name="Podicherti R."/>
            <person name="Tsui H.-C.T."/>
            <person name="Winkler M.E."/>
        </authorList>
    </citation>
    <scope>NUCLEOTIDE SEQUENCE</scope>
</reference>
<dbReference type="InterPro" id="IPR045500">
    <property type="entry name" value="DUF6491"/>
</dbReference>
<protein>
    <recommendedName>
        <fullName evidence="2">Lipoprotein</fullName>
    </recommendedName>
</protein>
<evidence type="ECO:0000313" key="1">
    <source>
        <dbReference type="EMBL" id="SVA05354.1"/>
    </source>
</evidence>
<dbReference type="Pfam" id="PF20101">
    <property type="entry name" value="DUF6491"/>
    <property type="match status" value="1"/>
</dbReference>
<evidence type="ECO:0008006" key="2">
    <source>
        <dbReference type="Google" id="ProtNLM"/>
    </source>
</evidence>
<dbReference type="PROSITE" id="PS51257">
    <property type="entry name" value="PROKAR_LIPOPROTEIN"/>
    <property type="match status" value="1"/>
</dbReference>
<gene>
    <name evidence="1" type="ORF">METZ01_LOCUS58208</name>
</gene>